<dbReference type="Proteomes" id="UP000594261">
    <property type="component" value="Chromosome 10"/>
</dbReference>
<proteinExistence type="predicted"/>
<dbReference type="EnsemblPlants" id="QL10p058095:mrna">
    <property type="protein sequence ID" value="QL10p058095:mrna"/>
    <property type="gene ID" value="QL10p058095"/>
</dbReference>
<protein>
    <submittedName>
        <fullName evidence="1">Uncharacterized protein</fullName>
    </submittedName>
</protein>
<organism evidence="1 2">
    <name type="scientific">Quercus lobata</name>
    <name type="common">Valley oak</name>
    <dbReference type="NCBI Taxonomy" id="97700"/>
    <lineage>
        <taxon>Eukaryota</taxon>
        <taxon>Viridiplantae</taxon>
        <taxon>Streptophyta</taxon>
        <taxon>Embryophyta</taxon>
        <taxon>Tracheophyta</taxon>
        <taxon>Spermatophyta</taxon>
        <taxon>Magnoliopsida</taxon>
        <taxon>eudicotyledons</taxon>
        <taxon>Gunneridae</taxon>
        <taxon>Pentapetalae</taxon>
        <taxon>rosids</taxon>
        <taxon>fabids</taxon>
        <taxon>Fagales</taxon>
        <taxon>Fagaceae</taxon>
        <taxon>Quercus</taxon>
    </lineage>
</organism>
<accession>A0A7N2MT42</accession>
<evidence type="ECO:0000313" key="2">
    <source>
        <dbReference type="Proteomes" id="UP000594261"/>
    </source>
</evidence>
<evidence type="ECO:0000313" key="1">
    <source>
        <dbReference type="EnsemblPlants" id="QL10p058095:mrna"/>
    </source>
</evidence>
<dbReference type="EMBL" id="LRBV02000010">
    <property type="status" value="NOT_ANNOTATED_CDS"/>
    <property type="molecule type" value="Genomic_DNA"/>
</dbReference>
<dbReference type="Gramene" id="QL10p058095:mrna">
    <property type="protein sequence ID" value="QL10p058095:mrna"/>
    <property type="gene ID" value="QL10p058095"/>
</dbReference>
<dbReference type="InParanoid" id="A0A7N2MT42"/>
<sequence length="88" mass="10315">MGKYEVRFQKGIVKSAGYSLFSAILAFDSLDWYLGKHQKALKFISTYSRSKGDMASYNDPYRPRRWLLCSIFKPILQKVKTIRCQQKL</sequence>
<keyword evidence="2" id="KW-1185">Reference proteome</keyword>
<name>A0A7N2MT42_QUELO</name>
<reference evidence="1 2" key="1">
    <citation type="journal article" date="2016" name="G3 (Bethesda)">
        <title>First Draft Assembly and Annotation of the Genome of a California Endemic Oak Quercus lobata Nee (Fagaceae).</title>
        <authorList>
            <person name="Sork V.L."/>
            <person name="Fitz-Gibbon S.T."/>
            <person name="Puiu D."/>
            <person name="Crepeau M."/>
            <person name="Gugger P.F."/>
            <person name="Sherman R."/>
            <person name="Stevens K."/>
            <person name="Langley C.H."/>
            <person name="Pellegrini M."/>
            <person name="Salzberg S.L."/>
        </authorList>
    </citation>
    <scope>NUCLEOTIDE SEQUENCE [LARGE SCALE GENOMIC DNA]</scope>
    <source>
        <strain evidence="1 2">cv. SW786</strain>
    </source>
</reference>
<dbReference type="AlphaFoldDB" id="A0A7N2MT42"/>
<reference evidence="1" key="2">
    <citation type="submission" date="2021-01" db="UniProtKB">
        <authorList>
            <consortium name="EnsemblPlants"/>
        </authorList>
    </citation>
    <scope>IDENTIFICATION</scope>
</reference>